<feature type="compositionally biased region" description="Polar residues" evidence="1">
    <location>
        <begin position="162"/>
        <end position="186"/>
    </location>
</feature>
<feature type="compositionally biased region" description="Polar residues" evidence="1">
    <location>
        <begin position="108"/>
        <end position="125"/>
    </location>
</feature>
<feature type="compositionally biased region" description="Basic and acidic residues" evidence="1">
    <location>
        <begin position="218"/>
        <end position="238"/>
    </location>
</feature>
<name>A0A8B7XGQ8_ACAPL</name>
<dbReference type="GeneID" id="110973437"/>
<dbReference type="PANTHER" id="PTHR33663:SF2">
    <property type="entry name" value="COILED-COIL DOMAIN-CONTAINING PROTEIN 177"/>
    <property type="match status" value="1"/>
</dbReference>
<dbReference type="Pfam" id="PF15558">
    <property type="entry name" value="DUF4659"/>
    <property type="match status" value="1"/>
</dbReference>
<dbReference type="PANTHER" id="PTHR33663">
    <property type="entry name" value="COILED-COIL DOMAIN-CONTAINING PROTEIN 177"/>
    <property type="match status" value="1"/>
</dbReference>
<evidence type="ECO:0000313" key="2">
    <source>
        <dbReference type="Proteomes" id="UP000694845"/>
    </source>
</evidence>
<protein>
    <submittedName>
        <fullName evidence="3">Coiled-coil domain-containing protein 177-like</fullName>
    </submittedName>
</protein>
<sequence length="332" mass="38873">MADWLHSGYNLHLDLFNFESIEADDSPYILTSPRSLEACTLLEIQPIELLHKDLMQFEEECLLTGQPLREAKRLYEEHEEQRLSLEFGQGDYRNASTHRHQRPVSAQVIPQRSPGPSRQATTPGPSSKPRRPTRSAVAHRTPTSPLFTTPDLKSKVRRQQERSLSSHLSLQSNRSRPSSAGSTLPEQDQKILDLLEKKYRKEKLMEETRQELRLAWDEQRQSEERSKVENEMQRRKNLADANRARQKKKEREERRRQLKKEQEMRDAAMGVQHRDMYHARLVKEQQALTQHQIQLSKLEDAEKRKKQCHTHNHTNHHTHLHLALPKATPTST</sequence>
<dbReference type="Proteomes" id="UP000694845">
    <property type="component" value="Unplaced"/>
</dbReference>
<dbReference type="KEGG" id="aplc:110973437"/>
<evidence type="ECO:0000256" key="1">
    <source>
        <dbReference type="SAM" id="MobiDB-lite"/>
    </source>
</evidence>
<dbReference type="OMA" id="NASTHRH"/>
<feature type="compositionally biased region" description="Basic and acidic residues" evidence="1">
    <location>
        <begin position="152"/>
        <end position="161"/>
    </location>
</feature>
<evidence type="ECO:0000313" key="3">
    <source>
        <dbReference type="RefSeq" id="XP_022079973.1"/>
    </source>
</evidence>
<keyword evidence="2" id="KW-1185">Reference proteome</keyword>
<proteinExistence type="predicted"/>
<dbReference type="OrthoDB" id="200110at2759"/>
<accession>A0A8B7XGQ8</accession>
<feature type="compositionally biased region" description="Basic and acidic residues" evidence="1">
    <location>
        <begin position="249"/>
        <end position="265"/>
    </location>
</feature>
<feature type="region of interest" description="Disordered" evidence="1">
    <location>
        <begin position="303"/>
        <end position="332"/>
    </location>
</feature>
<feature type="compositionally biased region" description="Basic residues" evidence="1">
    <location>
        <begin position="304"/>
        <end position="320"/>
    </location>
</feature>
<reference evidence="3" key="1">
    <citation type="submission" date="2025-08" db="UniProtKB">
        <authorList>
            <consortium name="RefSeq"/>
        </authorList>
    </citation>
    <scope>IDENTIFICATION</scope>
</reference>
<gene>
    <name evidence="3" type="primary">LOC110973437</name>
</gene>
<feature type="region of interest" description="Disordered" evidence="1">
    <location>
        <begin position="218"/>
        <end position="265"/>
    </location>
</feature>
<feature type="region of interest" description="Disordered" evidence="1">
    <location>
        <begin position="95"/>
        <end position="189"/>
    </location>
</feature>
<dbReference type="RefSeq" id="XP_022079973.1">
    <property type="nucleotide sequence ID" value="XM_022224281.1"/>
</dbReference>
<organism evidence="2 3">
    <name type="scientific">Acanthaster planci</name>
    <name type="common">Crown-of-thorns starfish</name>
    <dbReference type="NCBI Taxonomy" id="133434"/>
    <lineage>
        <taxon>Eukaryota</taxon>
        <taxon>Metazoa</taxon>
        <taxon>Echinodermata</taxon>
        <taxon>Eleutherozoa</taxon>
        <taxon>Asterozoa</taxon>
        <taxon>Asteroidea</taxon>
        <taxon>Valvatacea</taxon>
        <taxon>Valvatida</taxon>
        <taxon>Acanthasteridae</taxon>
        <taxon>Acanthaster</taxon>
    </lineage>
</organism>
<dbReference type="InterPro" id="IPR029090">
    <property type="entry name" value="DUF4659"/>
</dbReference>
<dbReference type="AlphaFoldDB" id="A0A8B7XGQ8"/>